<accession>A0ABT5M1Q5</accession>
<comment type="caution">
    <text evidence="1">The sequence shown here is derived from an EMBL/GenBank/DDBJ whole genome shotgun (WGS) entry which is preliminary data.</text>
</comment>
<sequence>MPNLIIGLDIAKNIFQVHGTNHCGITTIKRKLRRNSVLKFFTALEHALIGIETCHSTHYWARELTKLGHTSFVANPIR</sequence>
<evidence type="ECO:0000313" key="2">
    <source>
        <dbReference type="Proteomes" id="UP001214757"/>
    </source>
</evidence>
<evidence type="ECO:0008006" key="3">
    <source>
        <dbReference type="Google" id="ProtNLM"/>
    </source>
</evidence>
<name>A0ABT5M1Q5_9GAMM</name>
<gene>
    <name evidence="1" type="ORF">PSI22_07460</name>
</gene>
<dbReference type="EMBL" id="JAQRFO010000012">
    <property type="protein sequence ID" value="MDC9621482.1"/>
    <property type="molecule type" value="Genomic_DNA"/>
</dbReference>
<dbReference type="RefSeq" id="WP_273579219.1">
    <property type="nucleotide sequence ID" value="NZ_JAQRFO010000012.1"/>
</dbReference>
<proteinExistence type="predicted"/>
<dbReference type="Proteomes" id="UP001214757">
    <property type="component" value="Unassembled WGS sequence"/>
</dbReference>
<keyword evidence="2" id="KW-1185">Reference proteome</keyword>
<organism evidence="1 2">
    <name type="scientific">Xenorhabdus aichiensis</name>
    <dbReference type="NCBI Taxonomy" id="3025874"/>
    <lineage>
        <taxon>Bacteria</taxon>
        <taxon>Pseudomonadati</taxon>
        <taxon>Pseudomonadota</taxon>
        <taxon>Gammaproteobacteria</taxon>
        <taxon>Enterobacterales</taxon>
        <taxon>Morganellaceae</taxon>
        <taxon>Xenorhabdus</taxon>
    </lineage>
</organism>
<reference evidence="1 2" key="1">
    <citation type="submission" date="2023-02" db="EMBL/GenBank/DDBJ databases">
        <title>Entomopathogenic bacteria.</title>
        <authorList>
            <person name="Machado R.A."/>
        </authorList>
    </citation>
    <scope>NUCLEOTIDE SEQUENCE [LARGE SCALE GENOMIC DNA]</scope>
    <source>
        <strain evidence="1 2">XENO-7</strain>
    </source>
</reference>
<protein>
    <recommendedName>
        <fullName evidence="3">Transposase</fullName>
    </recommendedName>
</protein>
<evidence type="ECO:0000313" key="1">
    <source>
        <dbReference type="EMBL" id="MDC9621482.1"/>
    </source>
</evidence>